<accession>A0A2R6R010</accession>
<keyword evidence="3" id="KW-1185">Reference proteome</keyword>
<dbReference type="PANTHER" id="PTHR42881:SF2">
    <property type="entry name" value="PROLYL ENDOPEPTIDASE"/>
    <property type="match status" value="1"/>
</dbReference>
<dbReference type="GO" id="GO:0070012">
    <property type="term" value="F:oligopeptidase activity"/>
    <property type="evidence" value="ECO:0007669"/>
    <property type="project" value="TreeGrafter"/>
</dbReference>
<reference evidence="3" key="2">
    <citation type="journal article" date="2018" name="BMC Genomics">
        <title>A manually annotated Actinidia chinensis var. chinensis (kiwifruit) genome highlights the challenges associated with draft genomes and gene prediction in plants.</title>
        <authorList>
            <person name="Pilkington S.M."/>
            <person name="Crowhurst R."/>
            <person name="Hilario E."/>
            <person name="Nardozza S."/>
            <person name="Fraser L."/>
            <person name="Peng Y."/>
            <person name="Gunaseelan K."/>
            <person name="Simpson R."/>
            <person name="Tahir J."/>
            <person name="Deroles S.C."/>
            <person name="Templeton K."/>
            <person name="Luo Z."/>
            <person name="Davy M."/>
            <person name="Cheng C."/>
            <person name="McNeilage M."/>
            <person name="Scaglione D."/>
            <person name="Liu Y."/>
            <person name="Zhang Q."/>
            <person name="Datson P."/>
            <person name="De Silva N."/>
            <person name="Gardiner S.E."/>
            <person name="Bassett H."/>
            <person name="Chagne D."/>
            <person name="McCallum J."/>
            <person name="Dzierzon H."/>
            <person name="Deng C."/>
            <person name="Wang Y.Y."/>
            <person name="Barron L."/>
            <person name="Manako K."/>
            <person name="Bowen J."/>
            <person name="Foster T.M."/>
            <person name="Erridge Z.A."/>
            <person name="Tiffin H."/>
            <person name="Waite C.N."/>
            <person name="Davies K.M."/>
            <person name="Grierson E.P."/>
            <person name="Laing W.A."/>
            <person name="Kirk R."/>
            <person name="Chen X."/>
            <person name="Wood M."/>
            <person name="Montefiori M."/>
            <person name="Brummell D.A."/>
            <person name="Schwinn K.E."/>
            <person name="Catanach A."/>
            <person name="Fullerton C."/>
            <person name="Li D."/>
            <person name="Meiyalaghan S."/>
            <person name="Nieuwenhuizen N."/>
            <person name="Read N."/>
            <person name="Prakash R."/>
            <person name="Hunter D."/>
            <person name="Zhang H."/>
            <person name="McKenzie M."/>
            <person name="Knabel M."/>
            <person name="Harris A."/>
            <person name="Allan A.C."/>
            <person name="Gleave A."/>
            <person name="Chen A."/>
            <person name="Janssen B.J."/>
            <person name="Plunkett B."/>
            <person name="Ampomah-Dwamena C."/>
            <person name="Voogd C."/>
            <person name="Leif D."/>
            <person name="Lafferty D."/>
            <person name="Souleyre E.J.F."/>
            <person name="Varkonyi-Gasic E."/>
            <person name="Gambi F."/>
            <person name="Hanley J."/>
            <person name="Yao J.L."/>
            <person name="Cheung J."/>
            <person name="David K.M."/>
            <person name="Warren B."/>
            <person name="Marsh K."/>
            <person name="Snowden K.C."/>
            <person name="Lin-Wang K."/>
            <person name="Brian L."/>
            <person name="Martinez-Sanchez M."/>
            <person name="Wang M."/>
            <person name="Ileperuma N."/>
            <person name="Macnee N."/>
            <person name="Campin R."/>
            <person name="McAtee P."/>
            <person name="Drummond R.S.M."/>
            <person name="Espley R.V."/>
            <person name="Ireland H.S."/>
            <person name="Wu R."/>
            <person name="Atkinson R.G."/>
            <person name="Karunairetnam S."/>
            <person name="Bulley S."/>
            <person name="Chunkath S."/>
            <person name="Hanley Z."/>
            <person name="Storey R."/>
            <person name="Thrimawithana A.H."/>
            <person name="Thomson S."/>
            <person name="David C."/>
            <person name="Testolin R."/>
            <person name="Huang H."/>
            <person name="Hellens R.P."/>
            <person name="Schaffer R.J."/>
        </authorList>
    </citation>
    <scope>NUCLEOTIDE SEQUENCE [LARGE SCALE GENOMIC DNA]</scope>
    <source>
        <strain evidence="3">cv. Red5</strain>
    </source>
</reference>
<dbReference type="OrthoDB" id="248387at2759"/>
<proteinExistence type="predicted"/>
<dbReference type="InterPro" id="IPR023302">
    <property type="entry name" value="Pept_S9A_N"/>
</dbReference>
<dbReference type="GO" id="GO:0004252">
    <property type="term" value="F:serine-type endopeptidase activity"/>
    <property type="evidence" value="ECO:0007669"/>
    <property type="project" value="InterPro"/>
</dbReference>
<gene>
    <name evidence="2" type="ORF">CEY00_Acc08665</name>
</gene>
<evidence type="ECO:0000313" key="3">
    <source>
        <dbReference type="Proteomes" id="UP000241394"/>
    </source>
</evidence>
<dbReference type="SUPFAM" id="SSF50993">
    <property type="entry name" value="Peptidase/esterase 'gauge' domain"/>
    <property type="match status" value="1"/>
</dbReference>
<dbReference type="GO" id="GO:0005829">
    <property type="term" value="C:cytosol"/>
    <property type="evidence" value="ECO:0007669"/>
    <property type="project" value="TreeGrafter"/>
</dbReference>
<protein>
    <submittedName>
        <fullName evidence="2">Prolyl endopeptidase</fullName>
    </submittedName>
</protein>
<dbReference type="STRING" id="1590841.A0A2R6R010"/>
<feature type="domain" description="Peptidase S9A N-terminal" evidence="1">
    <location>
        <begin position="15"/>
        <end position="111"/>
    </location>
</feature>
<dbReference type="PANTHER" id="PTHR42881">
    <property type="entry name" value="PROLYL ENDOPEPTIDASE"/>
    <property type="match status" value="1"/>
</dbReference>
<reference evidence="2 3" key="1">
    <citation type="submission" date="2017-07" db="EMBL/GenBank/DDBJ databases">
        <title>An improved, manually edited Actinidia chinensis var. chinensis (kiwifruit) genome highlights the challenges associated with draft genomes and gene prediction in plants.</title>
        <authorList>
            <person name="Pilkington S."/>
            <person name="Crowhurst R."/>
            <person name="Hilario E."/>
            <person name="Nardozza S."/>
            <person name="Fraser L."/>
            <person name="Peng Y."/>
            <person name="Gunaseelan K."/>
            <person name="Simpson R."/>
            <person name="Tahir J."/>
            <person name="Deroles S."/>
            <person name="Templeton K."/>
            <person name="Luo Z."/>
            <person name="Davy M."/>
            <person name="Cheng C."/>
            <person name="Mcneilage M."/>
            <person name="Scaglione D."/>
            <person name="Liu Y."/>
            <person name="Zhang Q."/>
            <person name="Datson P."/>
            <person name="De Silva N."/>
            <person name="Gardiner S."/>
            <person name="Bassett H."/>
            <person name="Chagne D."/>
            <person name="Mccallum J."/>
            <person name="Dzierzon H."/>
            <person name="Deng C."/>
            <person name="Wang Y.-Y."/>
            <person name="Barron N."/>
            <person name="Manako K."/>
            <person name="Bowen J."/>
            <person name="Foster T."/>
            <person name="Erridge Z."/>
            <person name="Tiffin H."/>
            <person name="Waite C."/>
            <person name="Davies K."/>
            <person name="Grierson E."/>
            <person name="Laing W."/>
            <person name="Kirk R."/>
            <person name="Chen X."/>
            <person name="Wood M."/>
            <person name="Montefiori M."/>
            <person name="Brummell D."/>
            <person name="Schwinn K."/>
            <person name="Catanach A."/>
            <person name="Fullerton C."/>
            <person name="Li D."/>
            <person name="Meiyalaghan S."/>
            <person name="Nieuwenhuizen N."/>
            <person name="Read N."/>
            <person name="Prakash R."/>
            <person name="Hunter D."/>
            <person name="Zhang H."/>
            <person name="Mckenzie M."/>
            <person name="Knabel M."/>
            <person name="Harris A."/>
            <person name="Allan A."/>
            <person name="Chen A."/>
            <person name="Janssen B."/>
            <person name="Plunkett B."/>
            <person name="Dwamena C."/>
            <person name="Voogd C."/>
            <person name="Leif D."/>
            <person name="Lafferty D."/>
            <person name="Souleyre E."/>
            <person name="Varkonyi-Gasic E."/>
            <person name="Gambi F."/>
            <person name="Hanley J."/>
            <person name="Yao J.-L."/>
            <person name="Cheung J."/>
            <person name="David K."/>
            <person name="Warren B."/>
            <person name="Marsh K."/>
            <person name="Snowden K."/>
            <person name="Lin-Wang K."/>
            <person name="Brian L."/>
            <person name="Martinez-Sanchez M."/>
            <person name="Wang M."/>
            <person name="Ileperuma N."/>
            <person name="Macnee N."/>
            <person name="Campin R."/>
            <person name="Mcatee P."/>
            <person name="Drummond R."/>
            <person name="Espley R."/>
            <person name="Ireland H."/>
            <person name="Wu R."/>
            <person name="Atkinson R."/>
            <person name="Karunairetnam S."/>
            <person name="Bulley S."/>
            <person name="Chunkath S."/>
            <person name="Hanley Z."/>
            <person name="Storey R."/>
            <person name="Thrimawithana A."/>
            <person name="Thomson S."/>
            <person name="David C."/>
            <person name="Testolin R."/>
        </authorList>
    </citation>
    <scope>NUCLEOTIDE SEQUENCE [LARGE SCALE GENOMIC DNA]</scope>
    <source>
        <strain evidence="3">cv. Red5</strain>
        <tissue evidence="2">Young leaf</tissue>
    </source>
</reference>
<dbReference type="Pfam" id="PF02897">
    <property type="entry name" value="Peptidase_S9_N"/>
    <property type="match status" value="1"/>
</dbReference>
<organism evidence="2 3">
    <name type="scientific">Actinidia chinensis var. chinensis</name>
    <name type="common">Chinese soft-hair kiwi</name>
    <dbReference type="NCBI Taxonomy" id="1590841"/>
    <lineage>
        <taxon>Eukaryota</taxon>
        <taxon>Viridiplantae</taxon>
        <taxon>Streptophyta</taxon>
        <taxon>Embryophyta</taxon>
        <taxon>Tracheophyta</taxon>
        <taxon>Spermatophyta</taxon>
        <taxon>Magnoliopsida</taxon>
        <taxon>eudicotyledons</taxon>
        <taxon>Gunneridae</taxon>
        <taxon>Pentapetalae</taxon>
        <taxon>asterids</taxon>
        <taxon>Ericales</taxon>
        <taxon>Actinidiaceae</taxon>
        <taxon>Actinidia</taxon>
    </lineage>
</organism>
<evidence type="ECO:0000259" key="1">
    <source>
        <dbReference type="Pfam" id="PF02897"/>
    </source>
</evidence>
<evidence type="ECO:0000313" key="2">
    <source>
        <dbReference type="EMBL" id="PSS17987.1"/>
    </source>
</evidence>
<feature type="non-terminal residue" evidence="2">
    <location>
        <position position="111"/>
    </location>
</feature>
<comment type="caution">
    <text evidence="2">The sequence shown here is derived from an EMBL/GenBank/DDBJ whole genome shotgun (WGS) entry which is preliminary data.</text>
</comment>
<dbReference type="AlphaFoldDB" id="A0A2R6R010"/>
<dbReference type="Gene3D" id="3.40.50.1820">
    <property type="entry name" value="alpha/beta hydrolase"/>
    <property type="match status" value="1"/>
</dbReference>
<dbReference type="InterPro" id="IPR029058">
    <property type="entry name" value="AB_hydrolase_fold"/>
</dbReference>
<dbReference type="InterPro" id="IPR051167">
    <property type="entry name" value="Prolyl_oligopep/macrocyclase"/>
</dbReference>
<dbReference type="Gramene" id="PSS17987">
    <property type="protein sequence ID" value="PSS17987"/>
    <property type="gene ID" value="CEY00_Acc08665"/>
</dbReference>
<sequence length="111" mass="13064">MGSLRALDDAPLQYPFARRDESVVDDYHGVLVPDPYRWLEDPDADEVKDFVQEQVKLTESVLKKCDTREKLREKIRDGLDHPRYSAPFRRGNKYFYFHNTGLQAQSVLYVQ</sequence>
<dbReference type="EMBL" id="NKQK01000011">
    <property type="protein sequence ID" value="PSS17987.1"/>
    <property type="molecule type" value="Genomic_DNA"/>
</dbReference>
<name>A0A2R6R010_ACTCC</name>
<dbReference type="Proteomes" id="UP000241394">
    <property type="component" value="Chromosome LG11"/>
</dbReference>
<dbReference type="InParanoid" id="A0A2R6R010"/>